<name>A0A087SVJ4_STEMI</name>
<evidence type="ECO:0000313" key="3">
    <source>
        <dbReference type="EMBL" id="KFM56883.1"/>
    </source>
</evidence>
<feature type="non-terminal residue" evidence="3">
    <location>
        <position position="466"/>
    </location>
</feature>
<sequence length="466" mass="53070">MTSVFLPYLLSMLLGRTIDLRTYTIGNNVYDDAEFNEESMHFLNTSYQVIQEDVFPYNYFGLPIDIVLRIKSNFLTSSSGAMGLDGVLKDTSWKYNSVVVPVTTIYQTVKRQLKKDAVPLSNWEDKIPNSQTHYVDSLLYGGWCVVLFRFHCDIPGDVRAVRHTLTEKLGVIGELGNGTLARWNKAMAAIQENKDIRGKVKITTNVYSTAPVKEFISSPETLISAIKKFPSDVGKLGQPLFMSLKPLNELDKKYPIVNQSNEILKELETLDEMFDDAKITKVSMMRWVTETMTIFEEEDEERVNNLLESLNQCIKAFYKVCGDTSLFKPASEDEIHDAIHLYLSGLPRGIGTYNLAYRRLKEELDAQCENNFHDSIRGLLKVYDQEMVKKGEVKGGLKECQSLCIAEERCRAIGYAEHMTELDLTTSLYHKKEKQCWIYFKSTSTATVHTPSGVSGDLKIYDRVCY</sequence>
<evidence type="ECO:0000256" key="1">
    <source>
        <dbReference type="SAM" id="SignalP"/>
    </source>
</evidence>
<dbReference type="OrthoDB" id="6416022at2759"/>
<dbReference type="Proteomes" id="UP000054359">
    <property type="component" value="Unassembled WGS sequence"/>
</dbReference>
<dbReference type="OMA" id="MRWVTET"/>
<proteinExistence type="predicted"/>
<feature type="domain" description="Apple" evidence="2">
    <location>
        <begin position="368"/>
        <end position="465"/>
    </location>
</feature>
<evidence type="ECO:0000313" key="4">
    <source>
        <dbReference type="Proteomes" id="UP000054359"/>
    </source>
</evidence>
<reference evidence="3 4" key="1">
    <citation type="submission" date="2013-11" db="EMBL/GenBank/DDBJ databases">
        <title>Genome sequencing of Stegodyphus mimosarum.</title>
        <authorList>
            <person name="Bechsgaard J."/>
        </authorList>
    </citation>
    <scope>NUCLEOTIDE SEQUENCE [LARGE SCALE GENOMIC DNA]</scope>
</reference>
<evidence type="ECO:0000259" key="2">
    <source>
        <dbReference type="PROSITE" id="PS50948"/>
    </source>
</evidence>
<feature type="chain" id="PRO_5012384517" description="Apple domain-containing protein" evidence="1">
    <location>
        <begin position="16"/>
        <end position="466"/>
    </location>
</feature>
<accession>A0A087SVJ4</accession>
<feature type="signal peptide" evidence="1">
    <location>
        <begin position="1"/>
        <end position="15"/>
    </location>
</feature>
<dbReference type="PROSITE" id="PS50948">
    <property type="entry name" value="PAN"/>
    <property type="match status" value="1"/>
</dbReference>
<keyword evidence="4" id="KW-1185">Reference proteome</keyword>
<gene>
    <name evidence="3" type="ORF">X975_06687</name>
</gene>
<dbReference type="InterPro" id="IPR003609">
    <property type="entry name" value="Pan_app"/>
</dbReference>
<dbReference type="AlphaFoldDB" id="A0A087SVJ4"/>
<organism evidence="3 4">
    <name type="scientific">Stegodyphus mimosarum</name>
    <name type="common">African social velvet spider</name>
    <dbReference type="NCBI Taxonomy" id="407821"/>
    <lineage>
        <taxon>Eukaryota</taxon>
        <taxon>Metazoa</taxon>
        <taxon>Ecdysozoa</taxon>
        <taxon>Arthropoda</taxon>
        <taxon>Chelicerata</taxon>
        <taxon>Arachnida</taxon>
        <taxon>Araneae</taxon>
        <taxon>Araneomorphae</taxon>
        <taxon>Entelegynae</taxon>
        <taxon>Eresoidea</taxon>
        <taxon>Eresidae</taxon>
        <taxon>Stegodyphus</taxon>
    </lineage>
</organism>
<dbReference type="EMBL" id="KK112163">
    <property type="protein sequence ID" value="KFM56883.1"/>
    <property type="molecule type" value="Genomic_DNA"/>
</dbReference>
<keyword evidence="1" id="KW-0732">Signal</keyword>
<protein>
    <recommendedName>
        <fullName evidence="2">Apple domain-containing protein</fullName>
    </recommendedName>
</protein>